<evidence type="ECO:0000313" key="2">
    <source>
        <dbReference type="EMBL" id="KAJ7310485.1"/>
    </source>
</evidence>
<name>A0A9Q0XF47_9SAUR</name>
<organism evidence="2 3">
    <name type="scientific">Phrynocephalus forsythii</name>
    <dbReference type="NCBI Taxonomy" id="171643"/>
    <lineage>
        <taxon>Eukaryota</taxon>
        <taxon>Metazoa</taxon>
        <taxon>Chordata</taxon>
        <taxon>Craniata</taxon>
        <taxon>Vertebrata</taxon>
        <taxon>Euteleostomi</taxon>
        <taxon>Lepidosauria</taxon>
        <taxon>Squamata</taxon>
        <taxon>Bifurcata</taxon>
        <taxon>Unidentata</taxon>
        <taxon>Episquamata</taxon>
        <taxon>Toxicofera</taxon>
        <taxon>Iguania</taxon>
        <taxon>Acrodonta</taxon>
        <taxon>Agamidae</taxon>
        <taxon>Agaminae</taxon>
        <taxon>Phrynocephalus</taxon>
    </lineage>
</organism>
<dbReference type="GO" id="GO:0005952">
    <property type="term" value="C:cAMP-dependent protein kinase complex"/>
    <property type="evidence" value="ECO:0007669"/>
    <property type="project" value="TreeGrafter"/>
</dbReference>
<feature type="compositionally biased region" description="Basic and acidic residues" evidence="1">
    <location>
        <begin position="32"/>
        <end position="53"/>
    </location>
</feature>
<dbReference type="InterPro" id="IPR053084">
    <property type="entry name" value="AKAP"/>
</dbReference>
<dbReference type="InterPro" id="IPR025663">
    <property type="entry name" value="AKAP_28"/>
</dbReference>
<evidence type="ECO:0008006" key="4">
    <source>
        <dbReference type="Google" id="ProtNLM"/>
    </source>
</evidence>
<dbReference type="AlphaFoldDB" id="A0A9Q0XF47"/>
<dbReference type="GO" id="GO:0034237">
    <property type="term" value="F:protein kinase A regulatory subunit binding"/>
    <property type="evidence" value="ECO:0007669"/>
    <property type="project" value="TreeGrafter"/>
</dbReference>
<dbReference type="Pfam" id="PF14469">
    <property type="entry name" value="AKAP28"/>
    <property type="match status" value="1"/>
</dbReference>
<gene>
    <name evidence="2" type="ORF">JRQ81_007407</name>
</gene>
<protein>
    <recommendedName>
        <fullName evidence="4">A-kinase anchor protein 14</fullName>
    </recommendedName>
</protein>
<keyword evidence="3" id="KW-1185">Reference proteome</keyword>
<evidence type="ECO:0000256" key="1">
    <source>
        <dbReference type="SAM" id="MobiDB-lite"/>
    </source>
</evidence>
<dbReference type="PANTHER" id="PTHR35075">
    <property type="entry name" value="A-KINASE ANCHOR PROTEIN 14"/>
    <property type="match status" value="1"/>
</dbReference>
<dbReference type="EMBL" id="JAPFRF010000015">
    <property type="protein sequence ID" value="KAJ7310485.1"/>
    <property type="molecule type" value="Genomic_DNA"/>
</dbReference>
<dbReference type="PANTHER" id="PTHR35075:SF1">
    <property type="entry name" value="A-KINASE ANCHOR PROTEIN 14"/>
    <property type="match status" value="1"/>
</dbReference>
<dbReference type="Proteomes" id="UP001142489">
    <property type="component" value="Unassembled WGS sequence"/>
</dbReference>
<sequence>MPVHQSGTAIGRTVVVWVMIMTKHLGSQLLNEPREAAPPRKPNSPEDQGKDTGRCLGAGLKTMNGSNPVVGGDGDLEALKEKALLIVHNAIQGAKDTLRELQKKEAGAKYEVPNIAWMRCEDFTIGKGLLQIEEYMRTWELHESWLHWTNYLDEEELKYSMRYCYRVRWSIPTCRKPIPRATACVYFVIEVSKIRPTTLPIEVFFVVETNKLIHRPGESRFKEKWLKEVIESKISLMETIYF</sequence>
<reference evidence="2" key="1">
    <citation type="journal article" date="2023" name="DNA Res.">
        <title>Chromosome-level genome assembly of Phrynocephalus forsythii using third-generation DNA sequencing and Hi-C analysis.</title>
        <authorList>
            <person name="Qi Y."/>
            <person name="Zhao W."/>
            <person name="Zhao Y."/>
            <person name="Niu C."/>
            <person name="Cao S."/>
            <person name="Zhang Y."/>
        </authorList>
    </citation>
    <scope>NUCLEOTIDE SEQUENCE</scope>
    <source>
        <tissue evidence="2">Muscle</tissue>
    </source>
</reference>
<proteinExistence type="predicted"/>
<feature type="region of interest" description="Disordered" evidence="1">
    <location>
        <begin position="29"/>
        <end position="57"/>
    </location>
</feature>
<dbReference type="OrthoDB" id="2148342at2759"/>
<comment type="caution">
    <text evidence="2">The sequence shown here is derived from an EMBL/GenBank/DDBJ whole genome shotgun (WGS) entry which is preliminary data.</text>
</comment>
<accession>A0A9Q0XF47</accession>
<evidence type="ECO:0000313" key="3">
    <source>
        <dbReference type="Proteomes" id="UP001142489"/>
    </source>
</evidence>